<name>A0A936ZZ28_9FLAO</name>
<protein>
    <submittedName>
        <fullName evidence="1">Uncharacterized protein</fullName>
    </submittedName>
</protein>
<gene>
    <name evidence="1" type="ORF">JJQ60_09710</name>
</gene>
<evidence type="ECO:0000313" key="2">
    <source>
        <dbReference type="Proteomes" id="UP000651057"/>
    </source>
</evidence>
<organism evidence="1 2">
    <name type="scientific">Aquimarina mytili</name>
    <dbReference type="NCBI Taxonomy" id="874423"/>
    <lineage>
        <taxon>Bacteria</taxon>
        <taxon>Pseudomonadati</taxon>
        <taxon>Bacteroidota</taxon>
        <taxon>Flavobacteriia</taxon>
        <taxon>Flavobacteriales</taxon>
        <taxon>Flavobacteriaceae</taxon>
        <taxon>Aquimarina</taxon>
    </lineage>
</organism>
<reference evidence="1" key="1">
    <citation type="submission" date="2021-01" db="EMBL/GenBank/DDBJ databases">
        <authorList>
            <person name="Zhong Y.L."/>
        </authorList>
    </citation>
    <scope>NUCLEOTIDE SEQUENCE</scope>
    <source>
        <strain evidence="1">KCTC 23302</strain>
    </source>
</reference>
<dbReference type="EMBL" id="JAERQJ010000003">
    <property type="protein sequence ID" value="MBL0683791.1"/>
    <property type="molecule type" value="Genomic_DNA"/>
</dbReference>
<evidence type="ECO:0000313" key="1">
    <source>
        <dbReference type="EMBL" id="MBL0683791.1"/>
    </source>
</evidence>
<keyword evidence="2" id="KW-1185">Reference proteome</keyword>
<proteinExistence type="predicted"/>
<dbReference type="RefSeq" id="WP_201919119.1">
    <property type="nucleotide sequence ID" value="NZ_BAABAX010000005.1"/>
</dbReference>
<dbReference type="AlphaFoldDB" id="A0A936ZZ28"/>
<sequence>MSEEYHITLIDNLITQVNNSNVYPELLRQLEKDINRAGIEYQIDPKIQIKDLVVALNDLLLYRLQHAFNAYLNLLYAIDVSETDLRSFTSEKVEDIAVYSTYLILKREWEKVSYRNRL</sequence>
<comment type="caution">
    <text evidence="1">The sequence shown here is derived from an EMBL/GenBank/DDBJ whole genome shotgun (WGS) entry which is preliminary data.</text>
</comment>
<dbReference type="Proteomes" id="UP000651057">
    <property type="component" value="Unassembled WGS sequence"/>
</dbReference>
<accession>A0A936ZZ28</accession>